<feature type="transmembrane region" description="Helical" evidence="1">
    <location>
        <begin position="38"/>
        <end position="59"/>
    </location>
</feature>
<sequence length="91" mass="9654">MAADASRATVAIAMISVFVGIMPESMLRPVKMPISSTIAMVVPPWIAQTALMMAVAAVLRYPLFLRNCRFTNAGPTPAGMETAVKPEAACE</sequence>
<organism evidence="2 3">
    <name type="scientific">Bifidobacterium pullorum</name>
    <dbReference type="NCBI Taxonomy" id="78448"/>
    <lineage>
        <taxon>Bacteria</taxon>
        <taxon>Bacillati</taxon>
        <taxon>Actinomycetota</taxon>
        <taxon>Actinomycetes</taxon>
        <taxon>Bifidobacteriales</taxon>
        <taxon>Bifidobacteriaceae</taxon>
        <taxon>Bifidobacterium</taxon>
    </lineage>
</organism>
<keyword evidence="1" id="KW-0472">Membrane</keyword>
<keyword evidence="1" id="KW-1133">Transmembrane helix</keyword>
<protein>
    <submittedName>
        <fullName evidence="2">Uncharacterized protein</fullName>
    </submittedName>
</protein>
<evidence type="ECO:0000256" key="1">
    <source>
        <dbReference type="SAM" id="Phobius"/>
    </source>
</evidence>
<feature type="transmembrane region" description="Helical" evidence="1">
    <location>
        <begin position="7"/>
        <end position="26"/>
    </location>
</feature>
<name>A0A7V8HQR6_9BIFI</name>
<keyword evidence="1" id="KW-0812">Transmembrane</keyword>
<dbReference type="Proteomes" id="UP000029109">
    <property type="component" value="Unassembled WGS sequence"/>
</dbReference>
<dbReference type="AlphaFoldDB" id="A0A7V8HQR6"/>
<evidence type="ECO:0000313" key="3">
    <source>
        <dbReference type="Proteomes" id="UP000029109"/>
    </source>
</evidence>
<accession>A0A7V8HQR6</accession>
<reference evidence="2 3" key="1">
    <citation type="submission" date="2014-03" db="EMBL/GenBank/DDBJ databases">
        <title>Genomics of Bifidobacteria.</title>
        <authorList>
            <person name="Ventura M."/>
            <person name="Milani C."/>
            <person name="Lugli G.A."/>
        </authorList>
    </citation>
    <scope>NUCLEOTIDE SEQUENCE [LARGE SCALE GENOMIC DNA]</scope>
    <source>
        <strain evidence="2 3">LMG 21816</strain>
    </source>
</reference>
<dbReference type="EMBL" id="JGZJ01000006">
    <property type="protein sequence ID" value="KFI83480.1"/>
    <property type="molecule type" value="Genomic_DNA"/>
</dbReference>
<gene>
    <name evidence="2" type="ORF">BPULL_1655</name>
</gene>
<evidence type="ECO:0000313" key="2">
    <source>
        <dbReference type="EMBL" id="KFI83480.1"/>
    </source>
</evidence>
<comment type="caution">
    <text evidence="2">The sequence shown here is derived from an EMBL/GenBank/DDBJ whole genome shotgun (WGS) entry which is preliminary data.</text>
</comment>
<proteinExistence type="predicted"/>